<dbReference type="InterPro" id="IPR012675">
    <property type="entry name" value="Beta-grasp_dom_sf"/>
</dbReference>
<dbReference type="GO" id="GO:0008893">
    <property type="term" value="F:guanosine-3',5'-bis(diphosphate) 3'-diphosphatase activity"/>
    <property type="evidence" value="ECO:0007669"/>
    <property type="project" value="TreeGrafter"/>
</dbReference>
<dbReference type="Gene3D" id="1.10.3210.10">
    <property type="entry name" value="Hypothetical protein af1432"/>
    <property type="match status" value="1"/>
</dbReference>
<dbReference type="Gene3D" id="3.30.460.10">
    <property type="entry name" value="Beta Polymerase, domain 2"/>
    <property type="match status" value="1"/>
</dbReference>
<dbReference type="PROSITE" id="PS51880">
    <property type="entry name" value="TGS"/>
    <property type="match status" value="1"/>
</dbReference>
<evidence type="ECO:0000313" key="9">
    <source>
        <dbReference type="EMBL" id="VEJ09139.1"/>
    </source>
</evidence>
<keyword evidence="9" id="KW-0808">Transferase</keyword>
<dbReference type="Proteomes" id="UP000279799">
    <property type="component" value="Chromosome"/>
</dbReference>
<protein>
    <recommendedName>
        <fullName evidence="1">GTP pyrophosphokinase</fullName>
    </recommendedName>
    <alternativeName>
        <fullName evidence="4">(p)ppGpp synthase</fullName>
    </alternativeName>
    <alternativeName>
        <fullName evidence="3">ATP:GTP 3'-pyrophosphotransferase</fullName>
    </alternativeName>
    <alternativeName>
        <fullName evidence="5">ppGpp synthase I</fullName>
    </alternativeName>
</protein>
<dbReference type="InterPro" id="IPR045865">
    <property type="entry name" value="ACT-like_dom_sf"/>
</dbReference>
<evidence type="ECO:0000259" key="8">
    <source>
        <dbReference type="PROSITE" id="PS51880"/>
    </source>
</evidence>
<dbReference type="GO" id="GO:0015969">
    <property type="term" value="P:guanosine tetraphosphate metabolic process"/>
    <property type="evidence" value="ECO:0007669"/>
    <property type="project" value="InterPro"/>
</dbReference>
<dbReference type="PANTHER" id="PTHR21262">
    <property type="entry name" value="GUANOSINE-3',5'-BIS DIPHOSPHATE 3'-PYROPHOSPHOHYDROLASE"/>
    <property type="match status" value="1"/>
</dbReference>
<dbReference type="SMART" id="SM00954">
    <property type="entry name" value="RelA_SpoT"/>
    <property type="match status" value="1"/>
</dbReference>
<dbReference type="Gene3D" id="3.30.70.260">
    <property type="match status" value="1"/>
</dbReference>
<dbReference type="GO" id="GO:0042594">
    <property type="term" value="P:response to starvation"/>
    <property type="evidence" value="ECO:0007669"/>
    <property type="project" value="TreeGrafter"/>
</dbReference>
<dbReference type="KEGG" id="adp:NCTC12871_00575"/>
<dbReference type="InterPro" id="IPR012676">
    <property type="entry name" value="TGS-like"/>
</dbReference>
<evidence type="ECO:0000256" key="1">
    <source>
        <dbReference type="ARBA" id="ARBA00019852"/>
    </source>
</evidence>
<dbReference type="Pfam" id="PF04607">
    <property type="entry name" value="RelA_SpoT"/>
    <property type="match status" value="1"/>
</dbReference>
<evidence type="ECO:0000313" key="10">
    <source>
        <dbReference type="Proteomes" id="UP000279799"/>
    </source>
</evidence>
<dbReference type="PROSITE" id="PS51671">
    <property type="entry name" value="ACT"/>
    <property type="match status" value="1"/>
</dbReference>
<evidence type="ECO:0000256" key="4">
    <source>
        <dbReference type="ARBA" id="ARBA00032407"/>
    </source>
</evidence>
<dbReference type="GO" id="GO:0015949">
    <property type="term" value="P:nucleobase-containing small molecule interconversion"/>
    <property type="evidence" value="ECO:0007669"/>
    <property type="project" value="UniProtKB-ARBA"/>
</dbReference>
<dbReference type="FunFam" id="3.30.460.10:FF:000001">
    <property type="entry name" value="GTP pyrophosphokinase RelA"/>
    <property type="match status" value="1"/>
</dbReference>
<feature type="domain" description="TGS" evidence="8">
    <location>
        <begin position="405"/>
        <end position="466"/>
    </location>
</feature>
<dbReference type="InterPro" id="IPR033655">
    <property type="entry name" value="TGS_RelA/SpoT"/>
</dbReference>
<dbReference type="InterPro" id="IPR043519">
    <property type="entry name" value="NT_sf"/>
</dbReference>
<dbReference type="AlphaFoldDB" id="A0A448TT22"/>
<sequence>MVAIRGTHLLNPDNFDLKKWSSTLNVPAEVEADLEQAWNFACEKVMVRELDKAPIYYLLAGPEMVEILHSLNMDAESLVTAMLFPVLTQGSDDTVLDEIEEVFGIKIRKLLKGVADMDNIRQINTANSSNTTQIDNVRRMLLAMVEDFRCVIIKLAERIIFLRDDAHNHTQEERELAAKECSNIYAPLANRLGIGQLKWELEDYCFRVLHPESYRIIAKLLGERRLDREQYLDDFVCELRQYLKDNLYEVDVYGRPKHIYSIWKKMQKKHLEFEQLYDVRAVRIIVKELQDCYAVLGLVHTHFKHLPDQFDDYVANPKPNGYQSIHTVVLGKDDKPVEIQIRTQQMHDNAELGVAAHWKYKEGIVGGKTDYEEKIAWLRKLLAWQADIVDSGDILAEVRSQVFDDRVYVFTPRGEVVDLPTGSTPLDFAYAIHSQIGHRCIGAKVGGRIVPFTYQLQMGDQVEILTQKNPNPSRDWVNPNLGFTRTPKARSRINAFFKKLDREKDIPLGKEQFEHEVNALGLNLKQAEKNALMRYNLKHMDDFYAGIGSGDIRLQHLMNYLQNKKGKATAEQADADILRQVASRTTVINKDDRNQLVTVDGVGNLLHYMAGCCQPIYGDTIAGYITLGRGISIHRVDCEQFIEMQNSHPERVVEAHWGQKYSQDFRISIQIVASDRHGLLRDITTVLANHKINVLSVSTHAESKKQLAIIQMDIKLSDVDSLSKVLLGLTQIPDVIEAKRL</sequence>
<dbReference type="OrthoDB" id="9805041at2"/>
<dbReference type="Gene3D" id="3.10.20.30">
    <property type="match status" value="1"/>
</dbReference>
<evidence type="ECO:0000256" key="3">
    <source>
        <dbReference type="ARBA" id="ARBA00029754"/>
    </source>
</evidence>
<proteinExistence type="inferred from homology"/>
<dbReference type="GO" id="GO:0005886">
    <property type="term" value="C:plasma membrane"/>
    <property type="evidence" value="ECO:0007669"/>
    <property type="project" value="TreeGrafter"/>
</dbReference>
<dbReference type="RefSeq" id="WP_126598817.1">
    <property type="nucleotide sequence ID" value="NZ_LR134510.1"/>
</dbReference>
<comment type="function">
    <text evidence="6">In eubacteria ppGpp (guanosine 3'-diphosphate 5'-diphosphate) is a mediator of the stringent response that coordinates a variety of cellular activities in response to changes in nutritional abundance.</text>
</comment>
<dbReference type="Pfam" id="PF19296">
    <property type="entry name" value="RelA_AH_RIS"/>
    <property type="match status" value="1"/>
</dbReference>
<dbReference type="SUPFAM" id="SSF55021">
    <property type="entry name" value="ACT-like"/>
    <property type="match status" value="1"/>
</dbReference>
<dbReference type="Pfam" id="PF13328">
    <property type="entry name" value="HD_4"/>
    <property type="match status" value="1"/>
</dbReference>
<dbReference type="EMBL" id="LR134510">
    <property type="protein sequence ID" value="VEJ09139.1"/>
    <property type="molecule type" value="Genomic_DNA"/>
</dbReference>
<dbReference type="GO" id="GO:0008728">
    <property type="term" value="F:GTP diphosphokinase activity"/>
    <property type="evidence" value="ECO:0007669"/>
    <property type="project" value="TreeGrafter"/>
</dbReference>
<comment type="pathway">
    <text evidence="2">Purine metabolism.</text>
</comment>
<accession>A0A448TT22</accession>
<dbReference type="SUPFAM" id="SSF109604">
    <property type="entry name" value="HD-domain/PDEase-like"/>
    <property type="match status" value="1"/>
</dbReference>
<evidence type="ECO:0000256" key="2">
    <source>
        <dbReference type="ARBA" id="ARBA00025704"/>
    </source>
</evidence>
<dbReference type="Pfam" id="PF13291">
    <property type="entry name" value="ACT_4"/>
    <property type="match status" value="1"/>
</dbReference>
<dbReference type="SUPFAM" id="SSF81271">
    <property type="entry name" value="TGS-like"/>
    <property type="match status" value="1"/>
</dbReference>
<reference evidence="9 10" key="1">
    <citation type="submission" date="2018-12" db="EMBL/GenBank/DDBJ databases">
        <authorList>
            <consortium name="Pathogen Informatics"/>
        </authorList>
    </citation>
    <scope>NUCLEOTIDE SEQUENCE [LARGE SCALE GENOMIC DNA]</scope>
    <source>
        <strain evidence="9 10">NCTC12871</strain>
    </source>
</reference>
<organism evidence="9 10">
    <name type="scientific">Actinobacillus delphinicola</name>
    <dbReference type="NCBI Taxonomy" id="51161"/>
    <lineage>
        <taxon>Bacteria</taxon>
        <taxon>Pseudomonadati</taxon>
        <taxon>Pseudomonadota</taxon>
        <taxon>Gammaproteobacteria</taxon>
        <taxon>Pasteurellales</taxon>
        <taxon>Pasteurellaceae</taxon>
        <taxon>Actinobacillus</taxon>
    </lineage>
</organism>
<evidence type="ECO:0000256" key="6">
    <source>
        <dbReference type="RuleBase" id="RU003847"/>
    </source>
</evidence>
<feature type="domain" description="ACT" evidence="7">
    <location>
        <begin position="668"/>
        <end position="741"/>
    </location>
</feature>
<dbReference type="SUPFAM" id="SSF81301">
    <property type="entry name" value="Nucleotidyltransferase"/>
    <property type="match status" value="1"/>
</dbReference>
<dbReference type="InterPro" id="IPR002912">
    <property type="entry name" value="ACT_dom"/>
</dbReference>
<dbReference type="CDD" id="cd01668">
    <property type="entry name" value="TGS_RSH"/>
    <property type="match status" value="1"/>
</dbReference>
<dbReference type="InterPro" id="IPR004095">
    <property type="entry name" value="TGS"/>
</dbReference>
<dbReference type="FunFam" id="3.10.20.30:FF:000002">
    <property type="entry name" value="GTP pyrophosphokinase (RelA/SpoT)"/>
    <property type="match status" value="1"/>
</dbReference>
<name>A0A448TT22_9PAST</name>
<evidence type="ECO:0000256" key="5">
    <source>
        <dbReference type="ARBA" id="ARBA00033308"/>
    </source>
</evidence>
<dbReference type="NCBIfam" id="TIGR00691">
    <property type="entry name" value="spoT_relA"/>
    <property type="match status" value="1"/>
</dbReference>
<dbReference type="Pfam" id="PF02824">
    <property type="entry name" value="TGS"/>
    <property type="match status" value="1"/>
</dbReference>
<dbReference type="InterPro" id="IPR004811">
    <property type="entry name" value="RelA/Spo_fam"/>
</dbReference>
<keyword evidence="10" id="KW-1185">Reference proteome</keyword>
<dbReference type="PANTHER" id="PTHR21262:SF31">
    <property type="entry name" value="GTP PYROPHOSPHOKINASE"/>
    <property type="match status" value="1"/>
</dbReference>
<comment type="similarity">
    <text evidence="6">Belongs to the relA/spoT family.</text>
</comment>
<dbReference type="CDD" id="cd04876">
    <property type="entry name" value="ACT_RelA-SpoT"/>
    <property type="match status" value="1"/>
</dbReference>
<dbReference type="NCBIfam" id="NF008124">
    <property type="entry name" value="PRK10872.1"/>
    <property type="match status" value="1"/>
</dbReference>
<dbReference type="InterPro" id="IPR007685">
    <property type="entry name" value="RelA_SpoT"/>
</dbReference>
<dbReference type="CDD" id="cd05399">
    <property type="entry name" value="NT_Rel-Spo_like"/>
    <property type="match status" value="1"/>
</dbReference>
<dbReference type="InterPro" id="IPR045600">
    <property type="entry name" value="RelA/SpoT_AH_RIS"/>
</dbReference>
<evidence type="ECO:0000259" key="7">
    <source>
        <dbReference type="PROSITE" id="PS51671"/>
    </source>
</evidence>
<gene>
    <name evidence="9" type="primary">relA</name>
    <name evidence="9" type="ORF">NCTC12871_00575</name>
</gene>